<feature type="compositionally biased region" description="Basic and acidic residues" evidence="1">
    <location>
        <begin position="705"/>
        <end position="717"/>
    </location>
</feature>
<organism evidence="2 3">
    <name type="scientific">Paramuricea clavata</name>
    <name type="common">Red gorgonian</name>
    <name type="synonym">Violescent sea-whip</name>
    <dbReference type="NCBI Taxonomy" id="317549"/>
    <lineage>
        <taxon>Eukaryota</taxon>
        <taxon>Metazoa</taxon>
        <taxon>Cnidaria</taxon>
        <taxon>Anthozoa</taxon>
        <taxon>Octocorallia</taxon>
        <taxon>Malacalcyonacea</taxon>
        <taxon>Plexauridae</taxon>
        <taxon>Paramuricea</taxon>
    </lineage>
</organism>
<sequence length="856" mass="96666">SNPEQPNESILVFGDVAGCVNALIFCESTISLFDRSAQASSNQQDITLIVDIGDIAKGHYKNCRFAFHEGHTEWTRQVMYIGVLDCFISCATNYKNALVLGWMEKTKSTMRTTVFKISQGVNAFAYNEKLNLIATAGVNHHVLLWNPYVISKPVGVLRGHMQSVVAVKFIESRGQTISLSKDKVLRVWDTHLQVCLQRLSGIFAKGPEVSTVMYFDEERSTLLTAFNHRLSMMVMKPEVKDRIISHEHPVIAAIYNRKFNQVVSACVGSVVTMWMIDTGQKVKQFTNVHGNSEITTITQDASETRLFTGSTDGTVKIWDFNGHCHHVLVAGDGHPCDITEVLPLKRMILVVGWDRTLCVFRDSQLTSYYVHPSDWKGRQEHQDDIQCMSFIAPHTLVTASYDGELVLWNTSSEQAFRHLNCKARKAARANRRLRKLEQTGSALQRSRDTPQMALTPNDNQDENEANAGHFVNKLIFLDNRPPPAVVNEAANLISCGASGWVRFWNTNRNALVGEFIAHEQAGAITMAVDAYYRYLATGDGDGFVKVWNISEYCLNISGDEPPLTKQPPLHKQFQPHFDSITSIEILERFDSMLLLTSSCDCSVALWDIHGRQVGVFGQEEHWRIEDLPIEQPESDNDDSEHREDDEDVLDMAKNNGSEEHSGMEEKIPDKWDPNFSVSTWDHSILGKAYSEPRKQKRRRQQPQTRENKSTARQKEKNCTEAGLTYSSLDTKELSSVHSLHKPDFVNNPSKYFNDDFMDTSRGTPRVDAVPPITETISMRYDEKNLFPKYILDMEAKMKVTHAMASRGSRANTRAGASTRSKPSPAQDAGKAVHFKPPRRKLSPQAETPTEDRETYR</sequence>
<feature type="compositionally biased region" description="Polar residues" evidence="1">
    <location>
        <begin position="808"/>
        <end position="823"/>
    </location>
</feature>
<dbReference type="PRINTS" id="PR00320">
    <property type="entry name" value="GPROTEINBRPT"/>
</dbReference>
<dbReference type="PROSITE" id="PS50294">
    <property type="entry name" value="WD_REPEATS_REGION"/>
    <property type="match status" value="1"/>
</dbReference>
<comment type="caution">
    <text evidence="2">The sequence shown here is derived from an EMBL/GenBank/DDBJ whole genome shotgun (WGS) entry which is preliminary data.</text>
</comment>
<feature type="region of interest" description="Disordered" evidence="1">
    <location>
        <begin position="803"/>
        <end position="856"/>
    </location>
</feature>
<feature type="region of interest" description="Disordered" evidence="1">
    <location>
        <begin position="437"/>
        <end position="462"/>
    </location>
</feature>
<dbReference type="SMART" id="SM00320">
    <property type="entry name" value="WD40"/>
    <property type="match status" value="8"/>
</dbReference>
<dbReference type="InterPro" id="IPR051242">
    <property type="entry name" value="WD-EF-hand_domain"/>
</dbReference>
<protein>
    <submittedName>
        <fullName evidence="2">WD repeat-containing 49-like</fullName>
    </submittedName>
</protein>
<dbReference type="PANTHER" id="PTHR44324">
    <property type="entry name" value="WD40 REPEAT DOMAIN 95"/>
    <property type="match status" value="1"/>
</dbReference>
<dbReference type="InterPro" id="IPR015943">
    <property type="entry name" value="WD40/YVTN_repeat-like_dom_sf"/>
</dbReference>
<reference evidence="2" key="1">
    <citation type="submission" date="2020-04" db="EMBL/GenBank/DDBJ databases">
        <authorList>
            <person name="Alioto T."/>
            <person name="Alioto T."/>
            <person name="Gomez Garrido J."/>
        </authorList>
    </citation>
    <scope>NUCLEOTIDE SEQUENCE</scope>
    <source>
        <strain evidence="2">A484AB</strain>
    </source>
</reference>
<dbReference type="InterPro" id="IPR019775">
    <property type="entry name" value="WD40_repeat_CS"/>
</dbReference>
<feature type="compositionally biased region" description="Basic residues" evidence="1">
    <location>
        <begin position="832"/>
        <end position="841"/>
    </location>
</feature>
<dbReference type="InterPro" id="IPR001680">
    <property type="entry name" value="WD40_rpt"/>
</dbReference>
<accession>A0A6S7J9K0</accession>
<evidence type="ECO:0000313" key="2">
    <source>
        <dbReference type="EMBL" id="CAB4027278.1"/>
    </source>
</evidence>
<dbReference type="PROSITE" id="PS00678">
    <property type="entry name" value="WD_REPEATS_1"/>
    <property type="match status" value="4"/>
</dbReference>
<proteinExistence type="predicted"/>
<keyword evidence="3" id="KW-1185">Reference proteome</keyword>
<evidence type="ECO:0000256" key="1">
    <source>
        <dbReference type="SAM" id="MobiDB-lite"/>
    </source>
</evidence>
<dbReference type="OrthoDB" id="10251381at2759"/>
<dbReference type="InterPro" id="IPR020472">
    <property type="entry name" value="WD40_PAC1"/>
</dbReference>
<dbReference type="Proteomes" id="UP001152795">
    <property type="component" value="Unassembled WGS sequence"/>
</dbReference>
<dbReference type="PANTHER" id="PTHR44324:SF1">
    <property type="entry name" value="WD REPEAT-CONTAINING PROTEIN 49"/>
    <property type="match status" value="1"/>
</dbReference>
<dbReference type="EMBL" id="CACRXK020014707">
    <property type="protein sequence ID" value="CAB4027278.1"/>
    <property type="molecule type" value="Genomic_DNA"/>
</dbReference>
<name>A0A6S7J9K0_PARCT</name>
<evidence type="ECO:0000313" key="3">
    <source>
        <dbReference type="Proteomes" id="UP001152795"/>
    </source>
</evidence>
<gene>
    <name evidence="2" type="ORF">PACLA_8A064169</name>
</gene>
<dbReference type="Pfam" id="PF00400">
    <property type="entry name" value="WD40"/>
    <property type="match status" value="5"/>
</dbReference>
<feature type="non-terminal residue" evidence="2">
    <location>
        <position position="856"/>
    </location>
</feature>
<feature type="region of interest" description="Disordered" evidence="1">
    <location>
        <begin position="686"/>
        <end position="717"/>
    </location>
</feature>
<dbReference type="Gene3D" id="2.130.10.10">
    <property type="entry name" value="YVTN repeat-like/Quinoprotein amine dehydrogenase"/>
    <property type="match status" value="3"/>
</dbReference>
<dbReference type="AlphaFoldDB" id="A0A6S7J9K0"/>
<dbReference type="SUPFAM" id="SSF50978">
    <property type="entry name" value="WD40 repeat-like"/>
    <property type="match status" value="2"/>
</dbReference>
<dbReference type="PROSITE" id="PS50082">
    <property type="entry name" value="WD_REPEATS_2"/>
    <property type="match status" value="4"/>
</dbReference>
<dbReference type="InterPro" id="IPR036322">
    <property type="entry name" value="WD40_repeat_dom_sf"/>
</dbReference>